<accession>A0A6G1F2E6</accession>
<keyword evidence="4" id="KW-1185">Reference proteome</keyword>
<proteinExistence type="predicted"/>
<feature type="region of interest" description="Disordered" evidence="1">
    <location>
        <begin position="23"/>
        <end position="75"/>
    </location>
</feature>
<comment type="caution">
    <text evidence="3">The sequence shown here is derived from an EMBL/GenBank/DDBJ whole genome shotgun (WGS) entry which is preliminary data.</text>
</comment>
<dbReference type="PANTHER" id="PTHR45224:SF3">
    <property type="entry name" value="OS11G0506300 PROTEIN"/>
    <property type="match status" value="1"/>
</dbReference>
<sequence>MRQEEKQAAATTHQLLGEAAALERKAAAARARKGPASARERKGLAAVQMRKGGGSRADAPVQMGEGRAAASPTPFSDGSSFFTGTGPFTSTVHSPQSQAWMFTQSSDPAAWDNNPTPPGGFTNFIQPHLSQNFDFVGGPAQYAPFKPPQPIDNPTAVEEISTPDSGDDLPRTEKRIIWTQEEDVRLMSSWLYNSTDQSIDANRKNEQYWNDVVETYNETTPSHRRRNAKQAKDRWHKVNKWIDLFYNAWLKARRIYTSGYNEQMWIEKAHTFYIKDNEELKLEHFVLMNVWYAVRDEAKWITYNKGLKQARKRNKSDNRVNEGEIEADLEEVEEIPRPMGQKKAKKVAQDKKGKAKVSDSDIEELNIFSKLQSKEHANRLKVLEIQQKLSSKKLEQAKLAHLVAKEQKEAAK</sequence>
<feature type="domain" description="Myb-like" evidence="2">
    <location>
        <begin position="170"/>
        <end position="239"/>
    </location>
</feature>
<evidence type="ECO:0000313" key="3">
    <source>
        <dbReference type="EMBL" id="KAF0931009.1"/>
    </source>
</evidence>
<dbReference type="AlphaFoldDB" id="A0A6G1F2E6"/>
<evidence type="ECO:0000259" key="2">
    <source>
        <dbReference type="PROSITE" id="PS50090"/>
    </source>
</evidence>
<dbReference type="InterPro" id="IPR001005">
    <property type="entry name" value="SANT/Myb"/>
</dbReference>
<evidence type="ECO:0000313" key="4">
    <source>
        <dbReference type="Proteomes" id="UP000479710"/>
    </source>
</evidence>
<organism evidence="3 4">
    <name type="scientific">Oryza meyeriana var. granulata</name>
    <dbReference type="NCBI Taxonomy" id="110450"/>
    <lineage>
        <taxon>Eukaryota</taxon>
        <taxon>Viridiplantae</taxon>
        <taxon>Streptophyta</taxon>
        <taxon>Embryophyta</taxon>
        <taxon>Tracheophyta</taxon>
        <taxon>Spermatophyta</taxon>
        <taxon>Magnoliopsida</taxon>
        <taxon>Liliopsida</taxon>
        <taxon>Poales</taxon>
        <taxon>Poaceae</taxon>
        <taxon>BOP clade</taxon>
        <taxon>Oryzoideae</taxon>
        <taxon>Oryzeae</taxon>
        <taxon>Oryzinae</taxon>
        <taxon>Oryza</taxon>
        <taxon>Oryza meyeriana</taxon>
    </lineage>
</organism>
<dbReference type="PROSITE" id="PS50090">
    <property type="entry name" value="MYB_LIKE"/>
    <property type="match status" value="1"/>
</dbReference>
<evidence type="ECO:0000256" key="1">
    <source>
        <dbReference type="SAM" id="MobiDB-lite"/>
    </source>
</evidence>
<reference evidence="3 4" key="1">
    <citation type="submission" date="2019-11" db="EMBL/GenBank/DDBJ databases">
        <title>Whole genome sequence of Oryza granulata.</title>
        <authorList>
            <person name="Li W."/>
        </authorList>
    </citation>
    <scope>NUCLEOTIDE SEQUENCE [LARGE SCALE GENOMIC DNA]</scope>
    <source>
        <strain evidence="4">cv. Menghai</strain>
        <tissue evidence="3">Leaf</tissue>
    </source>
</reference>
<dbReference type="Proteomes" id="UP000479710">
    <property type="component" value="Unassembled WGS sequence"/>
</dbReference>
<gene>
    <name evidence="3" type="ORF">E2562_038673</name>
</gene>
<dbReference type="EMBL" id="SPHZ02000002">
    <property type="protein sequence ID" value="KAF0931009.1"/>
    <property type="molecule type" value="Genomic_DNA"/>
</dbReference>
<dbReference type="PANTHER" id="PTHR45224">
    <property type="entry name" value="OS01G0527900 PROTEIN-RELATED"/>
    <property type="match status" value="1"/>
</dbReference>
<name>A0A6G1F2E6_9ORYZ</name>
<dbReference type="OrthoDB" id="673728at2759"/>
<protein>
    <recommendedName>
        <fullName evidence="2">Myb-like domain-containing protein</fullName>
    </recommendedName>
</protein>